<reference evidence="1" key="1">
    <citation type="journal article" date="2004" name="J. Biol. Chem.">
        <title>A reciprocal single mutation affects the metal requirement of 3-deoxy-D-manno-2-octulosonate-8-phosphate (KDO8P) synthases from Aquifex pyrophilus and Escherichia coli.</title>
        <authorList>
            <person name="Shulami S."/>
            <person name="Furdui C."/>
            <person name="Adir N."/>
            <person name="Shoham Y."/>
            <person name="Anderson K.S."/>
            <person name="Baasov T."/>
        </authorList>
    </citation>
    <scope>NUCLEOTIDE SEQUENCE</scope>
</reference>
<dbReference type="SUPFAM" id="SSF75169">
    <property type="entry name" value="DsrEFH-like"/>
    <property type="match status" value="1"/>
</dbReference>
<evidence type="ECO:0000313" key="1">
    <source>
        <dbReference type="EMBL" id="AAN12286.1"/>
    </source>
</evidence>
<proteinExistence type="predicted"/>
<sequence>MKRIFIFLFLFLSLSFSGERVLKSVFDCAIGDLDWINLRLSLIQNTAEMLIKEGKSYKFVITIHSYCIPIVDGDLNRYPKETREKIKLIQSKLKTLKELYEVDIKACNIAMKRMKIKNVPKFIEVVPNSWITLIELQNEGYAFVPF</sequence>
<dbReference type="Pfam" id="PF02635">
    <property type="entry name" value="DsrE"/>
    <property type="match status" value="1"/>
</dbReference>
<dbReference type="InterPro" id="IPR003787">
    <property type="entry name" value="Sulphur_relay_DsrE/F-like"/>
</dbReference>
<dbReference type="AlphaFoldDB" id="Q8GLL1"/>
<dbReference type="Gene3D" id="3.40.1260.10">
    <property type="entry name" value="DsrEFH-like"/>
    <property type="match status" value="1"/>
</dbReference>
<organism evidence="1">
    <name type="scientific">Aquifex pyrophilus</name>
    <dbReference type="NCBI Taxonomy" id="2714"/>
    <lineage>
        <taxon>Bacteria</taxon>
        <taxon>Pseudomonadati</taxon>
        <taxon>Aquificota</taxon>
        <taxon>Aquificia</taxon>
        <taxon>Aquificales</taxon>
        <taxon>Aquificaceae</taxon>
        <taxon>Aquifex</taxon>
    </lineage>
</organism>
<dbReference type="EMBL" id="AY135660">
    <property type="protein sequence ID" value="AAN12286.1"/>
    <property type="molecule type" value="Genomic_DNA"/>
</dbReference>
<dbReference type="InterPro" id="IPR027396">
    <property type="entry name" value="DsrEFH-like"/>
</dbReference>
<name>Q8GLL1_AQUPY</name>
<accession>Q8GLL1</accession>
<protein>
    <submittedName>
        <fullName evidence="1">Uncharacterized protein</fullName>
    </submittedName>
</protein>